<accession>A0A6I8TN95</accession>
<organism evidence="1 2">
    <name type="scientific">Aedes aegypti</name>
    <name type="common">Yellowfever mosquito</name>
    <name type="synonym">Culex aegypti</name>
    <dbReference type="NCBI Taxonomy" id="7159"/>
    <lineage>
        <taxon>Eukaryota</taxon>
        <taxon>Metazoa</taxon>
        <taxon>Ecdysozoa</taxon>
        <taxon>Arthropoda</taxon>
        <taxon>Hexapoda</taxon>
        <taxon>Insecta</taxon>
        <taxon>Pterygota</taxon>
        <taxon>Neoptera</taxon>
        <taxon>Endopterygota</taxon>
        <taxon>Diptera</taxon>
        <taxon>Nematocera</taxon>
        <taxon>Culicoidea</taxon>
        <taxon>Culicidae</taxon>
        <taxon>Culicinae</taxon>
        <taxon>Aedini</taxon>
        <taxon>Aedes</taxon>
        <taxon>Stegomyia</taxon>
    </lineage>
</organism>
<reference evidence="1" key="2">
    <citation type="submission" date="2020-05" db="UniProtKB">
        <authorList>
            <consortium name="EnsemblMetazoa"/>
        </authorList>
    </citation>
    <scope>IDENTIFICATION</scope>
    <source>
        <strain evidence="1">LVP_AGWG</strain>
    </source>
</reference>
<gene>
    <name evidence="1" type="primary">110674157</name>
</gene>
<keyword evidence="2" id="KW-1185">Reference proteome</keyword>
<reference evidence="1 2" key="1">
    <citation type="submission" date="2017-06" db="EMBL/GenBank/DDBJ databases">
        <title>Aedes aegypti genome working group (AGWG) sequencing and assembly.</title>
        <authorList>
            <consortium name="Aedes aegypti Genome Working Group (AGWG)"/>
            <person name="Matthews B.J."/>
        </authorList>
    </citation>
    <scope>NUCLEOTIDE SEQUENCE [LARGE SCALE GENOMIC DNA]</scope>
    <source>
        <strain evidence="1 2">LVP_AGWG</strain>
    </source>
</reference>
<dbReference type="Proteomes" id="UP000008820">
    <property type="component" value="Chromosome 1"/>
</dbReference>
<evidence type="ECO:0000313" key="2">
    <source>
        <dbReference type="Proteomes" id="UP000008820"/>
    </source>
</evidence>
<name>A0A6I8TN95_AEDAE</name>
<dbReference type="AlphaFoldDB" id="A0A6I8TN95"/>
<proteinExistence type="predicted"/>
<dbReference type="InParanoid" id="A0A6I8TN95"/>
<evidence type="ECO:0000313" key="1">
    <source>
        <dbReference type="EnsemblMetazoa" id="AAEL021403-PA"/>
    </source>
</evidence>
<sequence>MVLSQTITHAKATIEAHVVVGLPYKFLPDVNNMYPGRNFRNLWKEERVQEQSVEFLLNQQRFPHGVRSESGVELNGPVKCYISSSFGLSGRGRVIHPTYIQLRCKQTICGC</sequence>
<dbReference type="EnsemblMetazoa" id="AAEL021403-RA">
    <property type="protein sequence ID" value="AAEL021403-PA"/>
    <property type="gene ID" value="AAEL021403"/>
</dbReference>
<protein>
    <submittedName>
        <fullName evidence="1">Uncharacterized protein</fullName>
    </submittedName>
</protein>